<keyword evidence="4" id="KW-0812">Transmembrane</keyword>
<evidence type="ECO:0000256" key="2">
    <source>
        <dbReference type="ARBA" id="ARBA00006339"/>
    </source>
</evidence>
<evidence type="ECO:0000256" key="1">
    <source>
        <dbReference type="ARBA" id="ARBA00004323"/>
    </source>
</evidence>
<comment type="caution">
    <text evidence="11">The sequence shown here is derived from an EMBL/GenBank/DDBJ whole genome shotgun (WGS) entry which is preliminary data.</text>
</comment>
<accession>A0AAV2PZS3</accession>
<evidence type="ECO:0000256" key="7">
    <source>
        <dbReference type="ARBA" id="ARBA00023136"/>
    </source>
</evidence>
<organism evidence="11 12">
    <name type="scientific">Meganyctiphanes norvegica</name>
    <name type="common">Northern krill</name>
    <name type="synonym">Thysanopoda norvegica</name>
    <dbReference type="NCBI Taxonomy" id="48144"/>
    <lineage>
        <taxon>Eukaryota</taxon>
        <taxon>Metazoa</taxon>
        <taxon>Ecdysozoa</taxon>
        <taxon>Arthropoda</taxon>
        <taxon>Crustacea</taxon>
        <taxon>Multicrustacea</taxon>
        <taxon>Malacostraca</taxon>
        <taxon>Eumalacostraca</taxon>
        <taxon>Eucarida</taxon>
        <taxon>Euphausiacea</taxon>
        <taxon>Euphausiidae</taxon>
        <taxon>Meganyctiphanes</taxon>
    </lineage>
</organism>
<keyword evidence="9" id="KW-0735">Signal-anchor</keyword>
<dbReference type="InterPro" id="IPR018011">
    <property type="entry name" value="Carb_sulfotrans_8-10"/>
</dbReference>
<evidence type="ECO:0000256" key="4">
    <source>
        <dbReference type="ARBA" id="ARBA00022692"/>
    </source>
</evidence>
<evidence type="ECO:0000256" key="9">
    <source>
        <dbReference type="RuleBase" id="RU364020"/>
    </source>
</evidence>
<comment type="similarity">
    <text evidence="2 9">Belongs to the sulfotransferase 2 family.</text>
</comment>
<dbReference type="Proteomes" id="UP001497623">
    <property type="component" value="Unassembled WGS sequence"/>
</dbReference>
<proteinExistence type="inferred from homology"/>
<keyword evidence="12" id="KW-1185">Reference proteome</keyword>
<evidence type="ECO:0000313" key="11">
    <source>
        <dbReference type="EMBL" id="CAL4067286.1"/>
    </source>
</evidence>
<comment type="subcellular location">
    <subcellularLocation>
        <location evidence="1 9">Golgi apparatus membrane</location>
        <topology evidence="1 9">Single-pass type II membrane protein</topology>
    </subcellularLocation>
</comment>
<evidence type="ECO:0000256" key="5">
    <source>
        <dbReference type="ARBA" id="ARBA00022989"/>
    </source>
</evidence>
<feature type="region of interest" description="Disordered" evidence="10">
    <location>
        <begin position="104"/>
        <end position="144"/>
    </location>
</feature>
<dbReference type="GO" id="GO:0008146">
    <property type="term" value="F:sulfotransferase activity"/>
    <property type="evidence" value="ECO:0007669"/>
    <property type="project" value="InterPro"/>
</dbReference>
<dbReference type="Pfam" id="PF03567">
    <property type="entry name" value="Sulfotransfer_2"/>
    <property type="match status" value="1"/>
</dbReference>
<keyword evidence="5" id="KW-1133">Transmembrane helix</keyword>
<dbReference type="EMBL" id="CAXKWB010002617">
    <property type="protein sequence ID" value="CAL4067286.1"/>
    <property type="molecule type" value="Genomic_DNA"/>
</dbReference>
<keyword evidence="9" id="KW-0119">Carbohydrate metabolism</keyword>
<dbReference type="PANTHER" id="PTHR12137">
    <property type="entry name" value="CARBOHYDRATE SULFOTRANSFERASE"/>
    <property type="match status" value="1"/>
</dbReference>
<dbReference type="PANTHER" id="PTHR12137:SF54">
    <property type="entry name" value="CARBOHYDRATE SULFOTRANSFERASE"/>
    <property type="match status" value="1"/>
</dbReference>
<dbReference type="GO" id="GO:0000139">
    <property type="term" value="C:Golgi membrane"/>
    <property type="evidence" value="ECO:0007669"/>
    <property type="project" value="UniProtKB-SubCell"/>
</dbReference>
<dbReference type="GO" id="GO:0016051">
    <property type="term" value="P:carbohydrate biosynthetic process"/>
    <property type="evidence" value="ECO:0007669"/>
    <property type="project" value="InterPro"/>
</dbReference>
<dbReference type="AlphaFoldDB" id="A0AAV2PZS3"/>
<keyword evidence="6 9" id="KW-0333">Golgi apparatus</keyword>
<dbReference type="EC" id="2.8.2.-" evidence="9"/>
<evidence type="ECO:0000256" key="10">
    <source>
        <dbReference type="SAM" id="MobiDB-lite"/>
    </source>
</evidence>
<sequence length="470" mass="55120">MALMERNARMWRYILSTSFLGKNARRTAVMCFVFVVIFCVVQPISKDMMENDIANKLDKRDISDTITLQLTKEEISRLLARTNLKTNVSSSVVETKRAGSSIIQSNNFYEEDDEEDAKTPIGIKEDSDPPAGSPKSQKHSWPAILPPSNAGFLRQLDYSKYTTKEREFLQSRIPVYEERARTAAAACAARPEVIQELKSKVNMVWDTKHQPNIVHCPNFKVASTTMMIYFLRLGHFNENNPEILKLPEDQREEARFLAKYGAKHPKVFDLFPTPKSDEEKYKVFTNALRVILVRHPFTRILSAYRDKMVRMNPRPAQFNFRDVQLNIIKKYRPKDSKETSPHPTFAEFAQYVIDTTRKMRTMKDWRKVNCWQPYWVQCSSCNKDHNVIMKLETMKEDERFLFTISDLKELKQLKQSEWRHLQNVSSTDAAPDFYRQLTRRQMTDLYNSYKLDFQIYGYTIQNYLDIAKDT</sequence>
<name>A0AAV2PZS3_MEGNR</name>
<evidence type="ECO:0000313" key="12">
    <source>
        <dbReference type="Proteomes" id="UP001497623"/>
    </source>
</evidence>
<evidence type="ECO:0000256" key="6">
    <source>
        <dbReference type="ARBA" id="ARBA00023034"/>
    </source>
</evidence>
<evidence type="ECO:0000256" key="3">
    <source>
        <dbReference type="ARBA" id="ARBA00022679"/>
    </source>
</evidence>
<keyword evidence="8 9" id="KW-0325">Glycoprotein</keyword>
<keyword evidence="3 9" id="KW-0808">Transferase</keyword>
<keyword evidence="7" id="KW-0472">Membrane</keyword>
<dbReference type="InterPro" id="IPR005331">
    <property type="entry name" value="Sulfotransferase"/>
</dbReference>
<evidence type="ECO:0000256" key="8">
    <source>
        <dbReference type="ARBA" id="ARBA00023180"/>
    </source>
</evidence>
<protein>
    <recommendedName>
        <fullName evidence="9">Carbohydrate sulfotransferase</fullName>
        <ecNumber evidence="9">2.8.2.-</ecNumber>
    </recommendedName>
</protein>
<reference evidence="11 12" key="1">
    <citation type="submission" date="2024-05" db="EMBL/GenBank/DDBJ databases">
        <authorList>
            <person name="Wallberg A."/>
        </authorList>
    </citation>
    <scope>NUCLEOTIDE SEQUENCE [LARGE SCALE GENOMIC DNA]</scope>
</reference>
<feature type="non-terminal residue" evidence="11">
    <location>
        <position position="470"/>
    </location>
</feature>
<gene>
    <name evidence="11" type="ORF">MNOR_LOCUS6362</name>
</gene>